<sequence>MWTRKYKPRPPRRLPLVHEQIVMQCARNIVRVAAALPQPQPRCPSGHIPVLVELRRTDDAAIYRYQVNLPPSGWPQDDPTEAGSDEHLPMVVHAGGSFGTLGIKAPERPPCPMHGHSVPDAATAIECWSPPSPGGSSDSSTLPPMVFRQSSMHVINGLSDPPVIEDISTFCEPAVSGEAADPIRAHFMATLYQQERSPLYYSEIWLQEGSHPPRFQITPPATNTRQVMPPPDNGSDNVGSCRESRPINGFRRAVRATMKEDRKIAELCLDSNGEYVKNELLQRPINGFAPFPITAAGFPKLPLNGINGFRGEIFGYGYVSDEHAGGAIIKNGFMTGEPIAAYSDQDKVMWLRSQGGQLGQEQEQETASCQAMMVPLSVQGQGQFQDSTSIHFEGSVDSLEKPPLASVTDLGVTSTEPSAHYPMELQTLFRWNYCSLCHTAMRTVRNAVDHYSSRAHDRRVSSWLVRQCVAQTNISGLSVGVGVGPSGGIGFGLGVTSGIGPGGGGGSISVSGVGNGATAEVLRYLRTTRPADFYCDLCDLKLTSVMHAQQHFFGRRHRMVARNQTKPNGEGYYDMEGRWVRTDAKWLMCELCDVSITSESQMAMHMAGARHRRRVHTHYAGSGGGGGLTMAGMDFGSGYAGGTSAGSAGVTTFNGSHMYRVNANGTLVPLNPHEVPVFINQAPTSPVKTSATPTLKPTTISVPNLCHLPPRPLNDQNAAYYCEACNVTLNHLKSVKQHEDGRLHRRNLQRMPGKAIILE</sequence>
<dbReference type="Gene3D" id="3.30.160.60">
    <property type="entry name" value="Classic Zinc Finger"/>
    <property type="match status" value="4"/>
</dbReference>
<dbReference type="STRING" id="7217.B3MJL8"/>
<evidence type="ECO:0000259" key="7">
    <source>
        <dbReference type="PROSITE" id="PS50171"/>
    </source>
</evidence>
<evidence type="ECO:0000256" key="1">
    <source>
        <dbReference type="ARBA" id="ARBA00004123"/>
    </source>
</evidence>
<dbReference type="GeneID" id="6498618"/>
<protein>
    <recommendedName>
        <fullName evidence="7">Matrin-type domain-containing protein</fullName>
    </recommendedName>
</protein>
<dbReference type="InterPro" id="IPR003604">
    <property type="entry name" value="Matrin/U1-like-C_Znf_C2H2"/>
</dbReference>
<accession>B3MJL8</accession>
<dbReference type="InterPro" id="IPR052644">
    <property type="entry name" value="ZMAT3"/>
</dbReference>
<name>B3MJL8_DROAN</name>
<dbReference type="OrthoDB" id="434647at2759"/>
<keyword evidence="5" id="KW-0539">Nucleus</keyword>
<feature type="domain" description="Matrin-type" evidence="7">
    <location>
        <begin position="720"/>
        <end position="750"/>
    </location>
</feature>
<dbReference type="InterPro" id="IPR013087">
    <property type="entry name" value="Znf_C2H2_type"/>
</dbReference>
<evidence type="ECO:0000313" key="9">
    <source>
        <dbReference type="Proteomes" id="UP000007801"/>
    </source>
</evidence>
<dbReference type="SUPFAM" id="SSF57667">
    <property type="entry name" value="beta-beta-alpha zinc fingers"/>
    <property type="match status" value="4"/>
</dbReference>
<dbReference type="EMBL" id="CH902620">
    <property type="protein sequence ID" value="EDV32386.2"/>
    <property type="molecule type" value="Genomic_DNA"/>
</dbReference>
<dbReference type="GO" id="GO:0008270">
    <property type="term" value="F:zinc ion binding"/>
    <property type="evidence" value="ECO:0007669"/>
    <property type="project" value="UniProtKB-KW"/>
</dbReference>
<feature type="region of interest" description="Disordered" evidence="6">
    <location>
        <begin position="221"/>
        <end position="243"/>
    </location>
</feature>
<dbReference type="AlphaFoldDB" id="B3MJL8"/>
<organism evidence="8 9">
    <name type="scientific">Drosophila ananassae</name>
    <name type="common">Fruit fly</name>
    <dbReference type="NCBI Taxonomy" id="7217"/>
    <lineage>
        <taxon>Eukaryota</taxon>
        <taxon>Metazoa</taxon>
        <taxon>Ecdysozoa</taxon>
        <taxon>Arthropoda</taxon>
        <taxon>Hexapoda</taxon>
        <taxon>Insecta</taxon>
        <taxon>Pterygota</taxon>
        <taxon>Neoptera</taxon>
        <taxon>Endopterygota</taxon>
        <taxon>Diptera</taxon>
        <taxon>Brachycera</taxon>
        <taxon>Muscomorpha</taxon>
        <taxon>Ephydroidea</taxon>
        <taxon>Drosophilidae</taxon>
        <taxon>Drosophila</taxon>
        <taxon>Sophophora</taxon>
    </lineage>
</organism>
<keyword evidence="2" id="KW-0479">Metal-binding</keyword>
<evidence type="ECO:0000256" key="3">
    <source>
        <dbReference type="ARBA" id="ARBA00022771"/>
    </source>
</evidence>
<dbReference type="SMART" id="SM00355">
    <property type="entry name" value="ZnF_C2H2"/>
    <property type="match status" value="4"/>
</dbReference>
<dbReference type="InParanoid" id="B3MJL8"/>
<dbReference type="eggNOG" id="ENOG502S3W6">
    <property type="taxonomic scope" value="Eukaryota"/>
</dbReference>
<dbReference type="PANTHER" id="PTHR46786:SF1">
    <property type="entry name" value="ZINC FINGER MATRIN-TYPE PROTEIN 3"/>
    <property type="match status" value="1"/>
</dbReference>
<keyword evidence="3" id="KW-0863">Zinc-finger</keyword>
<dbReference type="HOGENOM" id="CLU_413494_0_0_1"/>
<evidence type="ECO:0000256" key="6">
    <source>
        <dbReference type="SAM" id="MobiDB-lite"/>
    </source>
</evidence>
<evidence type="ECO:0000313" key="8">
    <source>
        <dbReference type="EMBL" id="EDV32386.2"/>
    </source>
</evidence>
<dbReference type="KEGG" id="dan:6498618"/>
<reference evidence="8 9" key="1">
    <citation type="journal article" date="2007" name="Nature">
        <title>Evolution of genes and genomes on the Drosophila phylogeny.</title>
        <authorList>
            <consortium name="Drosophila 12 Genomes Consortium"/>
            <person name="Clark A.G."/>
            <person name="Eisen M.B."/>
            <person name="Smith D.R."/>
            <person name="Bergman C.M."/>
            <person name="Oliver B."/>
            <person name="Markow T.A."/>
            <person name="Kaufman T.C."/>
            <person name="Kellis M."/>
            <person name="Gelbart W."/>
            <person name="Iyer V.N."/>
            <person name="Pollard D.A."/>
            <person name="Sackton T.B."/>
            <person name="Larracuente A.M."/>
            <person name="Singh N.D."/>
            <person name="Abad J.P."/>
            <person name="Abt D.N."/>
            <person name="Adryan B."/>
            <person name="Aguade M."/>
            <person name="Akashi H."/>
            <person name="Anderson W.W."/>
            <person name="Aquadro C.F."/>
            <person name="Ardell D.H."/>
            <person name="Arguello R."/>
            <person name="Artieri C.G."/>
            <person name="Barbash D.A."/>
            <person name="Barker D."/>
            <person name="Barsanti P."/>
            <person name="Batterham P."/>
            <person name="Batzoglou S."/>
            <person name="Begun D."/>
            <person name="Bhutkar A."/>
            <person name="Blanco E."/>
            <person name="Bosak S.A."/>
            <person name="Bradley R.K."/>
            <person name="Brand A.D."/>
            <person name="Brent M.R."/>
            <person name="Brooks A.N."/>
            <person name="Brown R.H."/>
            <person name="Butlin R.K."/>
            <person name="Caggese C."/>
            <person name="Calvi B.R."/>
            <person name="Bernardo de Carvalho A."/>
            <person name="Caspi A."/>
            <person name="Castrezana S."/>
            <person name="Celniker S.E."/>
            <person name="Chang J.L."/>
            <person name="Chapple C."/>
            <person name="Chatterji S."/>
            <person name="Chinwalla A."/>
            <person name="Civetta A."/>
            <person name="Clifton S.W."/>
            <person name="Comeron J.M."/>
            <person name="Costello J.C."/>
            <person name="Coyne J.A."/>
            <person name="Daub J."/>
            <person name="David R.G."/>
            <person name="Delcher A.L."/>
            <person name="Delehaunty K."/>
            <person name="Do C.B."/>
            <person name="Ebling H."/>
            <person name="Edwards K."/>
            <person name="Eickbush T."/>
            <person name="Evans J.D."/>
            <person name="Filipski A."/>
            <person name="Findeiss S."/>
            <person name="Freyhult E."/>
            <person name="Fulton L."/>
            <person name="Fulton R."/>
            <person name="Garcia A.C."/>
            <person name="Gardiner A."/>
            <person name="Garfield D.A."/>
            <person name="Garvin B.E."/>
            <person name="Gibson G."/>
            <person name="Gilbert D."/>
            <person name="Gnerre S."/>
            <person name="Godfrey J."/>
            <person name="Good R."/>
            <person name="Gotea V."/>
            <person name="Gravely B."/>
            <person name="Greenberg A.J."/>
            <person name="Griffiths-Jones S."/>
            <person name="Gross S."/>
            <person name="Guigo R."/>
            <person name="Gustafson E.A."/>
            <person name="Haerty W."/>
            <person name="Hahn M.W."/>
            <person name="Halligan D.L."/>
            <person name="Halpern A.L."/>
            <person name="Halter G.M."/>
            <person name="Han M.V."/>
            <person name="Heger A."/>
            <person name="Hillier L."/>
            <person name="Hinrichs A.S."/>
            <person name="Holmes I."/>
            <person name="Hoskins R.A."/>
            <person name="Hubisz M.J."/>
            <person name="Hultmark D."/>
            <person name="Huntley M.A."/>
            <person name="Jaffe D.B."/>
            <person name="Jagadeeshan S."/>
            <person name="Jeck W.R."/>
            <person name="Johnson J."/>
            <person name="Jones C.D."/>
            <person name="Jordan W.C."/>
            <person name="Karpen G.H."/>
            <person name="Kataoka E."/>
            <person name="Keightley P.D."/>
            <person name="Kheradpour P."/>
            <person name="Kirkness E.F."/>
            <person name="Koerich L.B."/>
            <person name="Kristiansen K."/>
            <person name="Kudrna D."/>
            <person name="Kulathinal R.J."/>
            <person name="Kumar S."/>
            <person name="Kwok R."/>
            <person name="Lander E."/>
            <person name="Langley C.H."/>
            <person name="Lapoint R."/>
            <person name="Lazzaro B.P."/>
            <person name="Lee S.J."/>
            <person name="Levesque L."/>
            <person name="Li R."/>
            <person name="Lin C.F."/>
            <person name="Lin M.F."/>
            <person name="Lindblad-Toh K."/>
            <person name="Llopart A."/>
            <person name="Long M."/>
            <person name="Low L."/>
            <person name="Lozovsky E."/>
            <person name="Lu J."/>
            <person name="Luo M."/>
            <person name="Machado C.A."/>
            <person name="Makalowski W."/>
            <person name="Marzo M."/>
            <person name="Matsuda M."/>
            <person name="Matzkin L."/>
            <person name="McAllister B."/>
            <person name="McBride C.S."/>
            <person name="McKernan B."/>
            <person name="McKernan K."/>
            <person name="Mendez-Lago M."/>
            <person name="Minx P."/>
            <person name="Mollenhauer M.U."/>
            <person name="Montooth K."/>
            <person name="Mount S.M."/>
            <person name="Mu X."/>
            <person name="Myers E."/>
            <person name="Negre B."/>
            <person name="Newfeld S."/>
            <person name="Nielsen R."/>
            <person name="Noor M.A."/>
            <person name="O'Grady P."/>
            <person name="Pachter L."/>
            <person name="Papaceit M."/>
            <person name="Parisi M.J."/>
            <person name="Parisi M."/>
            <person name="Parts L."/>
            <person name="Pedersen J.S."/>
            <person name="Pesole G."/>
            <person name="Phillippy A.M."/>
            <person name="Ponting C.P."/>
            <person name="Pop M."/>
            <person name="Porcelli D."/>
            <person name="Powell J.R."/>
            <person name="Prohaska S."/>
            <person name="Pruitt K."/>
            <person name="Puig M."/>
            <person name="Quesneville H."/>
            <person name="Ram K.R."/>
            <person name="Rand D."/>
            <person name="Rasmussen M.D."/>
            <person name="Reed L.K."/>
            <person name="Reenan R."/>
            <person name="Reily A."/>
            <person name="Remington K.A."/>
            <person name="Rieger T.T."/>
            <person name="Ritchie M.G."/>
            <person name="Robin C."/>
            <person name="Rogers Y.H."/>
            <person name="Rohde C."/>
            <person name="Rozas J."/>
            <person name="Rubenfield M.J."/>
            <person name="Ruiz A."/>
            <person name="Russo S."/>
            <person name="Salzberg S.L."/>
            <person name="Sanchez-Gracia A."/>
            <person name="Saranga D.J."/>
            <person name="Sato H."/>
            <person name="Schaeffer S.W."/>
            <person name="Schatz M.C."/>
            <person name="Schlenke T."/>
            <person name="Schwartz R."/>
            <person name="Segarra C."/>
            <person name="Singh R.S."/>
            <person name="Sirot L."/>
            <person name="Sirota M."/>
            <person name="Sisneros N.B."/>
            <person name="Smith C.D."/>
            <person name="Smith T.F."/>
            <person name="Spieth J."/>
            <person name="Stage D.E."/>
            <person name="Stark A."/>
            <person name="Stephan W."/>
            <person name="Strausberg R.L."/>
            <person name="Strempel S."/>
            <person name="Sturgill D."/>
            <person name="Sutton G."/>
            <person name="Sutton G.G."/>
            <person name="Tao W."/>
            <person name="Teichmann S."/>
            <person name="Tobari Y.N."/>
            <person name="Tomimura Y."/>
            <person name="Tsolas J.M."/>
            <person name="Valente V.L."/>
            <person name="Venter E."/>
            <person name="Venter J.C."/>
            <person name="Vicario S."/>
            <person name="Vieira F.G."/>
            <person name="Vilella A.J."/>
            <person name="Villasante A."/>
            <person name="Walenz B."/>
            <person name="Wang J."/>
            <person name="Wasserman M."/>
            <person name="Watts T."/>
            <person name="Wilson D."/>
            <person name="Wilson R.K."/>
            <person name="Wing R.A."/>
            <person name="Wolfner M.F."/>
            <person name="Wong A."/>
            <person name="Wong G.K."/>
            <person name="Wu C.I."/>
            <person name="Wu G."/>
            <person name="Yamamoto D."/>
            <person name="Yang H.P."/>
            <person name="Yang S.P."/>
            <person name="Yorke J.A."/>
            <person name="Yoshida K."/>
            <person name="Zdobnov E."/>
            <person name="Zhang P."/>
            <person name="Zhang Y."/>
            <person name="Zimin A.V."/>
            <person name="Baldwin J."/>
            <person name="Abdouelleil A."/>
            <person name="Abdulkadir J."/>
            <person name="Abebe A."/>
            <person name="Abera B."/>
            <person name="Abreu J."/>
            <person name="Acer S.C."/>
            <person name="Aftuck L."/>
            <person name="Alexander A."/>
            <person name="An P."/>
            <person name="Anderson E."/>
            <person name="Anderson S."/>
            <person name="Arachi H."/>
            <person name="Azer M."/>
            <person name="Bachantsang P."/>
            <person name="Barry A."/>
            <person name="Bayul T."/>
            <person name="Berlin A."/>
            <person name="Bessette D."/>
            <person name="Bloom T."/>
            <person name="Blye J."/>
            <person name="Boguslavskiy L."/>
            <person name="Bonnet C."/>
            <person name="Boukhgalter B."/>
            <person name="Bourzgui I."/>
            <person name="Brown A."/>
            <person name="Cahill P."/>
            <person name="Channer S."/>
            <person name="Cheshatsang Y."/>
            <person name="Chuda L."/>
            <person name="Citroen M."/>
            <person name="Collymore A."/>
            <person name="Cooke P."/>
            <person name="Costello M."/>
            <person name="D'Aco K."/>
            <person name="Daza R."/>
            <person name="De Haan G."/>
            <person name="DeGray S."/>
            <person name="DeMaso C."/>
            <person name="Dhargay N."/>
            <person name="Dooley K."/>
            <person name="Dooley E."/>
            <person name="Doricent M."/>
            <person name="Dorje P."/>
            <person name="Dorjee K."/>
            <person name="Dupes A."/>
            <person name="Elong R."/>
            <person name="Falk J."/>
            <person name="Farina A."/>
            <person name="Faro S."/>
            <person name="Ferguson D."/>
            <person name="Fisher S."/>
            <person name="Foley C.D."/>
            <person name="Franke A."/>
            <person name="Friedrich D."/>
            <person name="Gadbois L."/>
            <person name="Gearin G."/>
            <person name="Gearin C.R."/>
            <person name="Giannoukos G."/>
            <person name="Goode T."/>
            <person name="Graham J."/>
            <person name="Grandbois E."/>
            <person name="Grewal S."/>
            <person name="Gyaltsen K."/>
            <person name="Hafez N."/>
            <person name="Hagos B."/>
            <person name="Hall J."/>
            <person name="Henson C."/>
            <person name="Hollinger A."/>
            <person name="Honan T."/>
            <person name="Huard M.D."/>
            <person name="Hughes L."/>
            <person name="Hurhula B."/>
            <person name="Husby M.E."/>
            <person name="Kamat A."/>
            <person name="Kanga B."/>
            <person name="Kashin S."/>
            <person name="Khazanovich D."/>
            <person name="Kisner P."/>
            <person name="Lance K."/>
            <person name="Lara M."/>
            <person name="Lee W."/>
            <person name="Lennon N."/>
            <person name="Letendre F."/>
            <person name="LeVine R."/>
            <person name="Lipovsky A."/>
            <person name="Liu X."/>
            <person name="Liu J."/>
            <person name="Liu S."/>
            <person name="Lokyitsang T."/>
            <person name="Lokyitsang Y."/>
            <person name="Lubonja R."/>
            <person name="Lui A."/>
            <person name="MacDonald P."/>
            <person name="Magnisalis V."/>
            <person name="Maru K."/>
            <person name="Matthews C."/>
            <person name="McCusker W."/>
            <person name="McDonough S."/>
            <person name="Mehta T."/>
            <person name="Meldrim J."/>
            <person name="Meneus L."/>
            <person name="Mihai O."/>
            <person name="Mihalev A."/>
            <person name="Mihova T."/>
            <person name="Mittelman R."/>
            <person name="Mlenga V."/>
            <person name="Montmayeur A."/>
            <person name="Mulrain L."/>
            <person name="Navidi A."/>
            <person name="Naylor J."/>
            <person name="Negash T."/>
            <person name="Nguyen T."/>
            <person name="Nguyen N."/>
            <person name="Nicol R."/>
            <person name="Norbu C."/>
            <person name="Norbu N."/>
            <person name="Novod N."/>
            <person name="O'Neill B."/>
            <person name="Osman S."/>
            <person name="Markiewicz E."/>
            <person name="Oyono O.L."/>
            <person name="Patti C."/>
            <person name="Phunkhang P."/>
            <person name="Pierre F."/>
            <person name="Priest M."/>
            <person name="Raghuraman S."/>
            <person name="Rege F."/>
            <person name="Reyes R."/>
            <person name="Rise C."/>
            <person name="Rogov P."/>
            <person name="Ross K."/>
            <person name="Ryan E."/>
            <person name="Settipalli S."/>
            <person name="Shea T."/>
            <person name="Sherpa N."/>
            <person name="Shi L."/>
            <person name="Shih D."/>
            <person name="Sparrow T."/>
            <person name="Spaulding J."/>
            <person name="Stalker J."/>
            <person name="Stange-Thomann N."/>
            <person name="Stavropoulos S."/>
            <person name="Stone C."/>
            <person name="Strader C."/>
            <person name="Tesfaye S."/>
            <person name="Thomson T."/>
            <person name="Thoulutsang Y."/>
            <person name="Thoulutsang D."/>
            <person name="Topham K."/>
            <person name="Topping I."/>
            <person name="Tsamla T."/>
            <person name="Vassiliev H."/>
            <person name="Vo A."/>
            <person name="Wangchuk T."/>
            <person name="Wangdi T."/>
            <person name="Weiand M."/>
            <person name="Wilkinson J."/>
            <person name="Wilson A."/>
            <person name="Yadav S."/>
            <person name="Young G."/>
            <person name="Yu Q."/>
            <person name="Zembek L."/>
            <person name="Zhong D."/>
            <person name="Zimmer A."/>
            <person name="Zwirko Z."/>
            <person name="Jaffe D.B."/>
            <person name="Alvarez P."/>
            <person name="Brockman W."/>
            <person name="Butler J."/>
            <person name="Chin C."/>
            <person name="Gnerre S."/>
            <person name="Grabherr M."/>
            <person name="Kleber M."/>
            <person name="Mauceli E."/>
            <person name="MacCallum I."/>
        </authorList>
    </citation>
    <scope>NUCLEOTIDE SEQUENCE [LARGE SCALE GENOMIC DNA]</scope>
    <source>
        <strain evidence="9">Tucson 14024-0371.13</strain>
    </source>
</reference>
<dbReference type="SMART" id="SM00451">
    <property type="entry name" value="ZnF_U1"/>
    <property type="match status" value="4"/>
</dbReference>
<comment type="subcellular location">
    <subcellularLocation>
        <location evidence="1">Nucleus</location>
    </subcellularLocation>
</comment>
<gene>
    <name evidence="8" type="primary">Dana\GF15813</name>
    <name evidence="8" type="synonym">dana_GLEANR_16575</name>
    <name evidence="8" type="ORF">GF15813</name>
</gene>
<evidence type="ECO:0000256" key="2">
    <source>
        <dbReference type="ARBA" id="ARBA00022723"/>
    </source>
</evidence>
<dbReference type="CTD" id="109578"/>
<dbReference type="InterPro" id="IPR000690">
    <property type="entry name" value="Matrin/U1-C_Znf_C2H2"/>
</dbReference>
<dbReference type="Proteomes" id="UP000007801">
    <property type="component" value="Unassembled WGS sequence"/>
</dbReference>
<proteinExistence type="predicted"/>
<dbReference type="GO" id="GO:0005634">
    <property type="term" value="C:nucleus"/>
    <property type="evidence" value="ECO:0007669"/>
    <property type="project" value="UniProtKB-SubCell"/>
</dbReference>
<keyword evidence="4" id="KW-0862">Zinc</keyword>
<dbReference type="PROSITE" id="PS00028">
    <property type="entry name" value="ZINC_FINGER_C2H2_1"/>
    <property type="match status" value="2"/>
</dbReference>
<keyword evidence="9" id="KW-1185">Reference proteome</keyword>
<evidence type="ECO:0000256" key="4">
    <source>
        <dbReference type="ARBA" id="ARBA00022833"/>
    </source>
</evidence>
<dbReference type="Pfam" id="PF12874">
    <property type="entry name" value="zf-met"/>
    <property type="match status" value="3"/>
</dbReference>
<dbReference type="PROSITE" id="PS50171">
    <property type="entry name" value="ZF_MATRIN"/>
    <property type="match status" value="1"/>
</dbReference>
<dbReference type="GO" id="GO:0003676">
    <property type="term" value="F:nucleic acid binding"/>
    <property type="evidence" value="ECO:0007669"/>
    <property type="project" value="InterPro"/>
</dbReference>
<dbReference type="InterPro" id="IPR036236">
    <property type="entry name" value="Znf_C2H2_sf"/>
</dbReference>
<evidence type="ECO:0000256" key="5">
    <source>
        <dbReference type="ARBA" id="ARBA00023242"/>
    </source>
</evidence>
<dbReference type="PANTHER" id="PTHR46786">
    <property type="entry name" value="ZINC FINGER MATRIN-TYPE PROTEIN 3"/>
    <property type="match status" value="1"/>
</dbReference>